<evidence type="ECO:0000313" key="2">
    <source>
        <dbReference type="Proteomes" id="UP001566476"/>
    </source>
</evidence>
<name>A0ABV4HZ86_9ACTN</name>
<dbReference type="Proteomes" id="UP001566476">
    <property type="component" value="Unassembled WGS sequence"/>
</dbReference>
<sequence>MRHPRYRVAVVAHPRSAPDPALVRLRTGAAPAGAVPGVDAVPVERPGRAAVRELDGRRVLVGG</sequence>
<evidence type="ECO:0000313" key="1">
    <source>
        <dbReference type="EMBL" id="MEZ0491729.1"/>
    </source>
</evidence>
<keyword evidence="2" id="KW-1185">Reference proteome</keyword>
<dbReference type="RefSeq" id="WP_370717757.1">
    <property type="nucleotide sequence ID" value="NZ_JBGGTQ010000002.1"/>
</dbReference>
<organism evidence="1 2">
    <name type="scientific">Kineococcus mangrovi</name>
    <dbReference type="NCBI Taxonomy" id="1660183"/>
    <lineage>
        <taxon>Bacteria</taxon>
        <taxon>Bacillati</taxon>
        <taxon>Actinomycetota</taxon>
        <taxon>Actinomycetes</taxon>
        <taxon>Kineosporiales</taxon>
        <taxon>Kineosporiaceae</taxon>
        <taxon>Kineococcus</taxon>
    </lineage>
</organism>
<gene>
    <name evidence="1" type="ORF">AB2L28_05705</name>
</gene>
<accession>A0ABV4HZ86</accession>
<comment type="caution">
    <text evidence="1">The sequence shown here is derived from an EMBL/GenBank/DDBJ whole genome shotgun (WGS) entry which is preliminary data.</text>
</comment>
<dbReference type="EMBL" id="JBGGTQ010000002">
    <property type="protein sequence ID" value="MEZ0491729.1"/>
    <property type="molecule type" value="Genomic_DNA"/>
</dbReference>
<proteinExistence type="predicted"/>
<reference evidence="1 2" key="1">
    <citation type="submission" date="2024-07" db="EMBL/GenBank/DDBJ databases">
        <authorList>
            <person name="Thanompreechachai J."/>
            <person name="Duangmal K."/>
        </authorList>
    </citation>
    <scope>NUCLEOTIDE SEQUENCE [LARGE SCALE GENOMIC DNA]</scope>
    <source>
        <strain evidence="1 2">TBRC 1896</strain>
    </source>
</reference>
<protein>
    <submittedName>
        <fullName evidence="1">Uncharacterized protein</fullName>
    </submittedName>
</protein>